<dbReference type="EMBL" id="LN854557">
    <property type="protein sequence ID" value="CRL45967.1"/>
    <property type="molecule type" value="Genomic_DNA"/>
</dbReference>
<gene>
    <name evidence="1" type="ORF">SGGMMB4_04165</name>
</gene>
<sequence>MRLIDFPLLTVGGPDAVNALTAVRQLATTTHNCSPPPFFACKRQTRISLIARLNSLGARVSRTVAYKLVNPNHGDLFAPSSHCKRVLSPYFKGNAEVGGQSQKPCPAAFNLITAAAPVAVAKDKRLT</sequence>
<protein>
    <submittedName>
        <fullName evidence="1">Uncharacterized protein</fullName>
    </submittedName>
</protein>
<evidence type="ECO:0000313" key="1">
    <source>
        <dbReference type="EMBL" id="CRL45967.1"/>
    </source>
</evidence>
<accession>A0A193QLC4</accession>
<dbReference type="Proteomes" id="UP000245838">
    <property type="component" value="Chromosome sggmmb4_Chromosome"/>
</dbReference>
<evidence type="ECO:0000313" key="2">
    <source>
        <dbReference type="Proteomes" id="UP000245838"/>
    </source>
</evidence>
<organism evidence="1 2">
    <name type="scientific">Sodalis glossinidius (strain morsitans)</name>
    <dbReference type="NCBI Taxonomy" id="343509"/>
    <lineage>
        <taxon>Bacteria</taxon>
        <taxon>Pseudomonadati</taxon>
        <taxon>Pseudomonadota</taxon>
        <taxon>Gammaproteobacteria</taxon>
        <taxon>Enterobacterales</taxon>
        <taxon>Bruguierivoracaceae</taxon>
        <taxon>Sodalis</taxon>
    </lineage>
</organism>
<name>A0A193QLC4_SODGM</name>
<dbReference type="RefSeq" id="WP_148203548.1">
    <property type="nucleotide sequence ID" value="NC_007712.1"/>
</dbReference>
<dbReference type="AlphaFoldDB" id="A0A193QLC4"/>
<reference evidence="1 2" key="1">
    <citation type="submission" date="2015-05" db="EMBL/GenBank/DDBJ databases">
        <authorList>
            <person name="Goodhead I."/>
        </authorList>
    </citation>
    <scope>NUCLEOTIDE SEQUENCE [LARGE SCALE GENOMIC DNA]</scope>
    <source>
        <strain evidence="2">morsitans</strain>
    </source>
</reference>
<proteinExistence type="predicted"/>